<evidence type="ECO:0000256" key="5">
    <source>
        <dbReference type="ARBA" id="ARBA00022679"/>
    </source>
</evidence>
<protein>
    <recommendedName>
        <fullName evidence="4 9">Dihydropteroate synthase</fullName>
        <shortName evidence="9">DHPS</shortName>
        <ecNumber evidence="4 9">2.5.1.15</ecNumber>
    </recommendedName>
    <alternativeName>
        <fullName evidence="9">Dihydropteroate pyrophosphorylase</fullName>
    </alternativeName>
</protein>
<dbReference type="CDD" id="cd00739">
    <property type="entry name" value="DHPS"/>
    <property type="match status" value="1"/>
</dbReference>
<comment type="similarity">
    <text evidence="9">Belongs to the DHPS family.</text>
</comment>
<dbReference type="GO" id="GO:0005829">
    <property type="term" value="C:cytosol"/>
    <property type="evidence" value="ECO:0007669"/>
    <property type="project" value="TreeGrafter"/>
</dbReference>
<comment type="catalytic activity">
    <reaction evidence="1">
        <text>(7,8-dihydropterin-6-yl)methyl diphosphate + 4-aminobenzoate = 7,8-dihydropteroate + diphosphate</text>
        <dbReference type="Rhea" id="RHEA:19949"/>
        <dbReference type="ChEBI" id="CHEBI:17836"/>
        <dbReference type="ChEBI" id="CHEBI:17839"/>
        <dbReference type="ChEBI" id="CHEBI:33019"/>
        <dbReference type="ChEBI" id="CHEBI:72950"/>
        <dbReference type="EC" id="2.5.1.15"/>
    </reaction>
</comment>
<dbReference type="PANTHER" id="PTHR20941">
    <property type="entry name" value="FOLATE SYNTHESIS PROTEINS"/>
    <property type="match status" value="1"/>
</dbReference>
<dbReference type="Proteomes" id="UP000199053">
    <property type="component" value="Unassembled WGS sequence"/>
</dbReference>
<evidence type="ECO:0000313" key="11">
    <source>
        <dbReference type="EMBL" id="SDL17167.1"/>
    </source>
</evidence>
<evidence type="ECO:0000259" key="10">
    <source>
        <dbReference type="PROSITE" id="PS50972"/>
    </source>
</evidence>
<dbReference type="GO" id="GO:0004156">
    <property type="term" value="F:dihydropteroate synthase activity"/>
    <property type="evidence" value="ECO:0007669"/>
    <property type="project" value="UniProtKB-EC"/>
</dbReference>
<gene>
    <name evidence="11" type="ORF">SAMN05660337_2340</name>
</gene>
<organism evidence="11 12">
    <name type="scientific">Maridesulfovibrio ferrireducens</name>
    <dbReference type="NCBI Taxonomy" id="246191"/>
    <lineage>
        <taxon>Bacteria</taxon>
        <taxon>Pseudomonadati</taxon>
        <taxon>Thermodesulfobacteriota</taxon>
        <taxon>Desulfovibrionia</taxon>
        <taxon>Desulfovibrionales</taxon>
        <taxon>Desulfovibrionaceae</taxon>
        <taxon>Maridesulfovibrio</taxon>
    </lineage>
</organism>
<keyword evidence="7 9" id="KW-0460">Magnesium</keyword>
<dbReference type="EC" id="2.5.1.15" evidence="4 9"/>
<accession>A0A1G9HVY5</accession>
<sequence>MNRTYTWTIKGGRVLGPAPFFIAGIVNVTPDSFYDGGTNYDPQKAIANGRMLAAQGADILDVGGESTRPFAEPVSVEAELRRVVPVIEELAKDHVVSIDTVKHEVALAAIEAGASIVNDVSAFSSDPALLEIVADKKPGYVLMHSQGSPEKMQLSPQYDDVIEDVLSFFKKSLEKLLKAGLPEKNIVIDPGIGFGKTLEHNLAILKNIDVLMDLGFPVYMGLSNKSLWGKLLGLETHERQNATQAATAILAARGVPIHRVHDVALTFQTLKVVKAITEGS</sequence>
<evidence type="ECO:0000256" key="9">
    <source>
        <dbReference type="RuleBase" id="RU361205"/>
    </source>
</evidence>
<dbReference type="InterPro" id="IPR045031">
    <property type="entry name" value="DHP_synth-like"/>
</dbReference>
<dbReference type="GO" id="GO:0046872">
    <property type="term" value="F:metal ion binding"/>
    <property type="evidence" value="ECO:0007669"/>
    <property type="project" value="UniProtKB-KW"/>
</dbReference>
<feature type="domain" description="Pterin-binding" evidence="10">
    <location>
        <begin position="20"/>
        <end position="271"/>
    </location>
</feature>
<keyword evidence="12" id="KW-1185">Reference proteome</keyword>
<dbReference type="PROSITE" id="PS00793">
    <property type="entry name" value="DHPS_2"/>
    <property type="match status" value="1"/>
</dbReference>
<dbReference type="InterPro" id="IPR006390">
    <property type="entry name" value="DHP_synth_dom"/>
</dbReference>
<dbReference type="NCBIfam" id="TIGR01496">
    <property type="entry name" value="DHPS"/>
    <property type="match status" value="1"/>
</dbReference>
<evidence type="ECO:0000256" key="8">
    <source>
        <dbReference type="ARBA" id="ARBA00022909"/>
    </source>
</evidence>
<comment type="function">
    <text evidence="9">Catalyzes the condensation of para-aminobenzoate (pABA) with 6-hydroxymethyl-7,8-dihydropterin diphosphate (DHPt-PP) to form 7,8-dihydropteroate (H2Pte), the immediate precursor of folate derivatives.</text>
</comment>
<dbReference type="Pfam" id="PF00809">
    <property type="entry name" value="Pterin_bind"/>
    <property type="match status" value="1"/>
</dbReference>
<evidence type="ECO:0000256" key="4">
    <source>
        <dbReference type="ARBA" id="ARBA00012458"/>
    </source>
</evidence>
<dbReference type="GO" id="GO:0046654">
    <property type="term" value="P:tetrahydrofolate biosynthetic process"/>
    <property type="evidence" value="ECO:0007669"/>
    <property type="project" value="UniProtKB-UniPathway"/>
</dbReference>
<dbReference type="GO" id="GO:0046656">
    <property type="term" value="P:folic acid biosynthetic process"/>
    <property type="evidence" value="ECO:0007669"/>
    <property type="project" value="UniProtKB-KW"/>
</dbReference>
<reference evidence="12" key="1">
    <citation type="submission" date="2016-10" db="EMBL/GenBank/DDBJ databases">
        <authorList>
            <person name="Varghese N."/>
            <person name="Submissions S."/>
        </authorList>
    </citation>
    <scope>NUCLEOTIDE SEQUENCE [LARGE SCALE GENOMIC DNA]</scope>
    <source>
        <strain evidence="12">DSM 16995</strain>
    </source>
</reference>
<evidence type="ECO:0000256" key="6">
    <source>
        <dbReference type="ARBA" id="ARBA00022723"/>
    </source>
</evidence>
<dbReference type="RefSeq" id="WP_092161270.1">
    <property type="nucleotide sequence ID" value="NZ_FNGA01000003.1"/>
</dbReference>
<dbReference type="OrthoDB" id="9811744at2"/>
<dbReference type="EMBL" id="FNGA01000003">
    <property type="protein sequence ID" value="SDL17167.1"/>
    <property type="molecule type" value="Genomic_DNA"/>
</dbReference>
<dbReference type="PROSITE" id="PS00792">
    <property type="entry name" value="DHPS_1"/>
    <property type="match status" value="1"/>
</dbReference>
<evidence type="ECO:0000313" key="12">
    <source>
        <dbReference type="Proteomes" id="UP000199053"/>
    </source>
</evidence>
<keyword evidence="5 9" id="KW-0808">Transferase</keyword>
<dbReference type="UniPathway" id="UPA00077">
    <property type="reaction ID" value="UER00156"/>
</dbReference>
<name>A0A1G9HVY5_9BACT</name>
<evidence type="ECO:0000256" key="2">
    <source>
        <dbReference type="ARBA" id="ARBA00001946"/>
    </source>
</evidence>
<dbReference type="AlphaFoldDB" id="A0A1G9HVY5"/>
<comment type="pathway">
    <text evidence="3 9">Cofactor biosynthesis; tetrahydrofolate biosynthesis; 7,8-dihydrofolate from 2-amino-4-hydroxy-6-hydroxymethyl-7,8-dihydropteridine diphosphate and 4-aminobenzoate: step 1/2.</text>
</comment>
<dbReference type="SUPFAM" id="SSF51717">
    <property type="entry name" value="Dihydropteroate synthetase-like"/>
    <property type="match status" value="1"/>
</dbReference>
<keyword evidence="8 9" id="KW-0289">Folate biosynthesis</keyword>
<evidence type="ECO:0000256" key="3">
    <source>
        <dbReference type="ARBA" id="ARBA00004763"/>
    </source>
</evidence>
<proteinExistence type="inferred from homology"/>
<evidence type="ECO:0000256" key="1">
    <source>
        <dbReference type="ARBA" id="ARBA00000012"/>
    </source>
</evidence>
<dbReference type="Gene3D" id="3.20.20.20">
    <property type="entry name" value="Dihydropteroate synthase-like"/>
    <property type="match status" value="1"/>
</dbReference>
<dbReference type="InterPro" id="IPR000489">
    <property type="entry name" value="Pterin-binding_dom"/>
</dbReference>
<dbReference type="STRING" id="246191.SAMN05660337_2340"/>
<comment type="cofactor">
    <cofactor evidence="2 9">
        <name>Mg(2+)</name>
        <dbReference type="ChEBI" id="CHEBI:18420"/>
    </cofactor>
</comment>
<keyword evidence="6 9" id="KW-0479">Metal-binding</keyword>
<dbReference type="InterPro" id="IPR011005">
    <property type="entry name" value="Dihydropteroate_synth-like_sf"/>
</dbReference>
<dbReference type="PROSITE" id="PS50972">
    <property type="entry name" value="PTERIN_BINDING"/>
    <property type="match status" value="1"/>
</dbReference>
<evidence type="ECO:0000256" key="7">
    <source>
        <dbReference type="ARBA" id="ARBA00022842"/>
    </source>
</evidence>
<dbReference type="PANTHER" id="PTHR20941:SF1">
    <property type="entry name" value="FOLIC ACID SYNTHESIS PROTEIN FOL1"/>
    <property type="match status" value="1"/>
</dbReference>